<evidence type="ECO:0000256" key="1">
    <source>
        <dbReference type="SAM" id="MobiDB-lite"/>
    </source>
</evidence>
<evidence type="ECO:0000313" key="2">
    <source>
        <dbReference type="EMBL" id="SHG53419.1"/>
    </source>
</evidence>
<dbReference type="Proteomes" id="UP000190675">
    <property type="component" value="Chromosome I"/>
</dbReference>
<dbReference type="EMBL" id="LT670818">
    <property type="protein sequence ID" value="SHG53419.1"/>
    <property type="molecule type" value="Genomic_DNA"/>
</dbReference>
<proteinExistence type="predicted"/>
<sequence>MPKPHTYTKIKTVASATNRKARRENRRIGNLFYRFGKGLSREAKQAIQGNRRAKALQAARRRPPLPPPLLPRRQCYQPHRSSSANGEDVAPC</sequence>
<evidence type="ECO:0000313" key="3">
    <source>
        <dbReference type="Proteomes" id="UP000190675"/>
    </source>
</evidence>
<organism evidence="2 3">
    <name type="scientific">Bradyrhizobium erythrophlei</name>
    <dbReference type="NCBI Taxonomy" id="1437360"/>
    <lineage>
        <taxon>Bacteria</taxon>
        <taxon>Pseudomonadati</taxon>
        <taxon>Pseudomonadota</taxon>
        <taxon>Alphaproteobacteria</taxon>
        <taxon>Hyphomicrobiales</taxon>
        <taxon>Nitrobacteraceae</taxon>
        <taxon>Bradyrhizobium</taxon>
    </lineage>
</organism>
<dbReference type="RefSeq" id="WP_154073212.1">
    <property type="nucleotide sequence ID" value="NZ_LT670818.1"/>
</dbReference>
<reference evidence="2 3" key="1">
    <citation type="submission" date="2016-11" db="EMBL/GenBank/DDBJ databases">
        <authorList>
            <person name="Jaros S."/>
            <person name="Januszkiewicz K."/>
            <person name="Wedrychowicz H."/>
        </authorList>
    </citation>
    <scope>NUCLEOTIDE SEQUENCE [LARGE SCALE GENOMIC DNA]</scope>
    <source>
        <strain evidence="2 3">GAS242</strain>
    </source>
</reference>
<feature type="region of interest" description="Disordered" evidence="1">
    <location>
        <begin position="45"/>
        <end position="92"/>
    </location>
</feature>
<name>A0A1M5KLR2_9BRAD</name>
<feature type="compositionally biased region" description="Basic residues" evidence="1">
    <location>
        <begin position="51"/>
        <end position="63"/>
    </location>
</feature>
<dbReference type="AlphaFoldDB" id="A0A1M5KLR2"/>
<accession>A0A1M5KLR2</accession>
<protein>
    <submittedName>
        <fullName evidence="2">Uncharacterized protein</fullName>
    </submittedName>
</protein>
<gene>
    <name evidence="2" type="ORF">SAMN05444169_2924</name>
</gene>